<dbReference type="InterPro" id="IPR025537">
    <property type="entry name" value="DUF4423"/>
</dbReference>
<dbReference type="Proteomes" id="UP001302274">
    <property type="component" value="Unassembled WGS sequence"/>
</dbReference>
<accession>A0ABU5VSI0</accession>
<evidence type="ECO:0000313" key="2">
    <source>
        <dbReference type="EMBL" id="MEA9356020.1"/>
    </source>
</evidence>
<sequence length="273" mass="31129">MENTQKKDFLEVVKGDFELRCKNVASYSLRSYAQFLGVSPATLSLYFTKKIELSPKIFGIISAKLNLDPDLLAYYRDIVVNNKSKKLLVNYDNDGHSALEMDEFSFISDWYHYAILEIFSLKNHQTDPAWIAQKLGIADVEKIELAIERLIKLNLLQKNADGKMESVDRFTSILDYSYSSAAMRERQKQILCLSKDKIDAIAIAERDHSGLTIAVDSKLMPEIKDKIKKFRRSLGNYIGKNSTTRDAVYEIQISFFPLTDITSNPTSTIDTII</sequence>
<feature type="domain" description="HTH cro/C1-type" evidence="1">
    <location>
        <begin position="33"/>
        <end position="72"/>
    </location>
</feature>
<dbReference type="EMBL" id="JAYGJQ010000001">
    <property type="protein sequence ID" value="MEA9356020.1"/>
    <property type="molecule type" value="Genomic_DNA"/>
</dbReference>
<organism evidence="2 3">
    <name type="scientific">Bacteriovorax antarcticus</name>
    <dbReference type="NCBI Taxonomy" id="3088717"/>
    <lineage>
        <taxon>Bacteria</taxon>
        <taxon>Pseudomonadati</taxon>
        <taxon>Bdellovibrionota</taxon>
        <taxon>Bacteriovoracia</taxon>
        <taxon>Bacteriovoracales</taxon>
        <taxon>Bacteriovoracaceae</taxon>
        <taxon>Bacteriovorax</taxon>
    </lineage>
</organism>
<dbReference type="InterPro" id="IPR001387">
    <property type="entry name" value="Cro/C1-type_HTH"/>
</dbReference>
<evidence type="ECO:0000313" key="3">
    <source>
        <dbReference type="Proteomes" id="UP001302274"/>
    </source>
</evidence>
<gene>
    <name evidence="2" type="ORF">SHI21_07405</name>
</gene>
<comment type="caution">
    <text evidence="2">The sequence shown here is derived from an EMBL/GenBank/DDBJ whole genome shotgun (WGS) entry which is preliminary data.</text>
</comment>
<proteinExistence type="predicted"/>
<dbReference type="PROSITE" id="PS50943">
    <property type="entry name" value="HTH_CROC1"/>
    <property type="match status" value="1"/>
</dbReference>
<reference evidence="2 3" key="1">
    <citation type="submission" date="2023-11" db="EMBL/GenBank/DDBJ databases">
        <title>A Novel Polar Bacteriovorax (B. antarcticus) Isolated from the Biocrust in Antarctica.</title>
        <authorList>
            <person name="Mun W."/>
            <person name="Choi S.Y."/>
            <person name="Mitchell R.J."/>
        </authorList>
    </citation>
    <scope>NUCLEOTIDE SEQUENCE [LARGE SCALE GENOMIC DNA]</scope>
    <source>
        <strain evidence="2 3">PP10</strain>
    </source>
</reference>
<dbReference type="Pfam" id="PF14394">
    <property type="entry name" value="DUF4423"/>
    <property type="match status" value="1"/>
</dbReference>
<evidence type="ECO:0000259" key="1">
    <source>
        <dbReference type="PROSITE" id="PS50943"/>
    </source>
</evidence>
<dbReference type="RefSeq" id="WP_323575672.1">
    <property type="nucleotide sequence ID" value="NZ_JAYGJQ010000001.1"/>
</dbReference>
<keyword evidence="3" id="KW-1185">Reference proteome</keyword>
<dbReference type="NCBIfam" id="TIGR02147">
    <property type="entry name" value="Fsuc_second"/>
    <property type="match status" value="1"/>
</dbReference>
<dbReference type="InterPro" id="IPR011873">
    <property type="entry name" value="CHP02147"/>
</dbReference>
<name>A0ABU5VSI0_9BACT</name>
<protein>
    <submittedName>
        <fullName evidence="2">DUF4423 domain-containing protein</fullName>
    </submittedName>
</protein>